<keyword evidence="3" id="KW-0408">Iron</keyword>
<name>A0ABU4HRX5_9ACTN</name>
<dbReference type="Gene3D" id="1.10.630.10">
    <property type="entry name" value="Cytochrome P450"/>
    <property type="match status" value="1"/>
</dbReference>
<dbReference type="SUPFAM" id="SSF48264">
    <property type="entry name" value="Cytochrome P450"/>
    <property type="match status" value="1"/>
</dbReference>
<comment type="cofactor">
    <cofactor evidence="1">
        <name>heme</name>
        <dbReference type="ChEBI" id="CHEBI:30413"/>
    </cofactor>
</comment>
<comment type="similarity">
    <text evidence="2 3">Belongs to the cytochrome P450 family.</text>
</comment>
<protein>
    <submittedName>
        <fullName evidence="4">Cytochrome P450</fullName>
    </submittedName>
</protein>
<dbReference type="InterPro" id="IPR050121">
    <property type="entry name" value="Cytochrome_P450_monoxygenase"/>
</dbReference>
<evidence type="ECO:0000256" key="2">
    <source>
        <dbReference type="ARBA" id="ARBA00010617"/>
    </source>
</evidence>
<dbReference type="InterPro" id="IPR017972">
    <property type="entry name" value="Cyt_P450_CS"/>
</dbReference>
<evidence type="ECO:0000256" key="3">
    <source>
        <dbReference type="RuleBase" id="RU000461"/>
    </source>
</evidence>
<dbReference type="PANTHER" id="PTHR24305">
    <property type="entry name" value="CYTOCHROME P450"/>
    <property type="match status" value="1"/>
</dbReference>
<sequence length="480" mass="54204">MAVMAPEELSSNPLRRILSDLNRERTADAPFPPGPNDFNLARTFHFVRDPLPILLPAYREYGPIFSMRLFHGKVVFMLGPEANHYITVSHASNFHWREGSFGDLVPLLGDGLLTIDGAYHRRARTIMLPAFHRERIAAAGETMAQEALRALEDWQPGRLVDVYHWARELALRVAMKALFGLDPDEEGAGRRAAVDFERALAFYGKDFALRVVRGPRTPWQQMMQARRTLDEIVYAEIGRRRRHPDPEREDVMSLLLEARDEEGQQLSDHEVRDQVMTLLFAGHDTTTSTVSFMLYELARHPAVLRRLLDEQDRVLPGGRAPTVKQLSDGSLPELEMALDETLRLYPAAWVGPRRNVEAFEFGGHTVPAGAYVNYSSWASHRLPDVWPEPEAFVPERFTPEGKAAMPKGAYIPFGGGSRTCIGMRFGQLEIKTIVTLLLQRFHLELFGGRTLTVRQMPTLSPREPLEMIVRERGVPAALGG</sequence>
<keyword evidence="3" id="KW-0560">Oxidoreductase</keyword>
<dbReference type="EMBL" id="JAWSTH010000030">
    <property type="protein sequence ID" value="MDW5595295.1"/>
    <property type="molecule type" value="Genomic_DNA"/>
</dbReference>
<dbReference type="InterPro" id="IPR001128">
    <property type="entry name" value="Cyt_P450"/>
</dbReference>
<proteinExistence type="inferred from homology"/>
<accession>A0ABU4HRX5</accession>
<keyword evidence="3" id="KW-0349">Heme</keyword>
<dbReference type="InterPro" id="IPR036396">
    <property type="entry name" value="Cyt_P450_sf"/>
</dbReference>
<dbReference type="RefSeq" id="WP_318597633.1">
    <property type="nucleotide sequence ID" value="NZ_JAWSTH010000030.1"/>
</dbReference>
<dbReference type="Pfam" id="PF00067">
    <property type="entry name" value="p450"/>
    <property type="match status" value="1"/>
</dbReference>
<evidence type="ECO:0000313" key="4">
    <source>
        <dbReference type="EMBL" id="MDW5595295.1"/>
    </source>
</evidence>
<dbReference type="PANTHER" id="PTHR24305:SF166">
    <property type="entry name" value="CYTOCHROME P450 12A4, MITOCHONDRIAL-RELATED"/>
    <property type="match status" value="1"/>
</dbReference>
<dbReference type="Proteomes" id="UP001284601">
    <property type="component" value="Unassembled WGS sequence"/>
</dbReference>
<keyword evidence="5" id="KW-1185">Reference proteome</keyword>
<reference evidence="5" key="1">
    <citation type="submission" date="2023-07" db="EMBL/GenBank/DDBJ databases">
        <title>Conexibacter stalactiti sp. nov., isolated from stalactites in a lava cave and emended description of the genus Conexibacter.</title>
        <authorList>
            <person name="Lee S.D."/>
        </authorList>
    </citation>
    <scope>NUCLEOTIDE SEQUENCE [LARGE SCALE GENOMIC DNA]</scope>
    <source>
        <strain evidence="5">KCTC 39840</strain>
    </source>
</reference>
<dbReference type="PROSITE" id="PS00086">
    <property type="entry name" value="CYTOCHROME_P450"/>
    <property type="match status" value="1"/>
</dbReference>
<dbReference type="PRINTS" id="PR00385">
    <property type="entry name" value="P450"/>
</dbReference>
<dbReference type="CDD" id="cd11053">
    <property type="entry name" value="CYP110-like"/>
    <property type="match status" value="1"/>
</dbReference>
<dbReference type="InterPro" id="IPR002401">
    <property type="entry name" value="Cyt_P450_E_grp-I"/>
</dbReference>
<dbReference type="PRINTS" id="PR00463">
    <property type="entry name" value="EP450I"/>
</dbReference>
<evidence type="ECO:0000313" key="5">
    <source>
        <dbReference type="Proteomes" id="UP001284601"/>
    </source>
</evidence>
<gene>
    <name evidence="4" type="ORF">R7226_13180</name>
</gene>
<keyword evidence="3" id="KW-0479">Metal-binding</keyword>
<keyword evidence="3" id="KW-0503">Monooxygenase</keyword>
<evidence type="ECO:0000256" key="1">
    <source>
        <dbReference type="ARBA" id="ARBA00001971"/>
    </source>
</evidence>
<comment type="caution">
    <text evidence="4">The sequence shown here is derived from an EMBL/GenBank/DDBJ whole genome shotgun (WGS) entry which is preliminary data.</text>
</comment>
<organism evidence="4 5">
    <name type="scientific">Conexibacter stalactiti</name>
    <dbReference type="NCBI Taxonomy" id="1940611"/>
    <lineage>
        <taxon>Bacteria</taxon>
        <taxon>Bacillati</taxon>
        <taxon>Actinomycetota</taxon>
        <taxon>Thermoleophilia</taxon>
        <taxon>Solirubrobacterales</taxon>
        <taxon>Conexibacteraceae</taxon>
        <taxon>Conexibacter</taxon>
    </lineage>
</organism>